<keyword evidence="7" id="KW-1185">Reference proteome</keyword>
<evidence type="ECO:0000313" key="8">
    <source>
        <dbReference type="WBParaSite" id="Bm1840.1"/>
    </source>
</evidence>
<dbReference type="FunCoup" id="A0A0H5SG95">
    <property type="interactions" value="44"/>
</dbReference>
<keyword evidence="2 6" id="KW-0689">Ribosomal protein</keyword>
<dbReference type="RefSeq" id="XP_042936681.1">
    <property type="nucleotide sequence ID" value="XM_043080747.1"/>
</dbReference>
<dbReference type="InterPro" id="IPR039982">
    <property type="entry name" value="Ribosomal_mL65"/>
</dbReference>
<evidence type="ECO:0000256" key="2">
    <source>
        <dbReference type="ARBA" id="ARBA00022980"/>
    </source>
</evidence>
<name>A0A0H5SG95_BRUMA</name>
<dbReference type="Proteomes" id="UP000006672">
    <property type="component" value="Unassembled WGS sequence"/>
</dbReference>
<protein>
    <submittedName>
        <fullName evidence="6 8">28S ribosomal protein S30, mitochondrial, putative</fullName>
    </submittedName>
    <submittedName>
        <fullName evidence="5">BMA-MRPS-30</fullName>
    </submittedName>
</protein>
<evidence type="ECO:0000313" key="9">
    <source>
        <dbReference type="WormBase" id="Bm1840"/>
    </source>
</evidence>
<evidence type="ECO:0000256" key="1">
    <source>
        <dbReference type="ARBA" id="ARBA00004173"/>
    </source>
</evidence>
<evidence type="ECO:0000256" key="3">
    <source>
        <dbReference type="ARBA" id="ARBA00023128"/>
    </source>
</evidence>
<dbReference type="GO" id="GO:0003735">
    <property type="term" value="F:structural constituent of ribosome"/>
    <property type="evidence" value="ECO:0007669"/>
    <property type="project" value="InterPro"/>
</dbReference>
<reference evidence="8" key="4">
    <citation type="submission" date="2019-12" db="UniProtKB">
        <authorList>
            <consortium name="WormBaseParasite"/>
        </authorList>
    </citation>
    <scope>IDENTIFICATION</scope>
</reference>
<dbReference type="GeneID" id="6106188"/>
<keyword evidence="3" id="KW-0496">Mitochondrion</keyword>
<dbReference type="GO" id="GO:0005762">
    <property type="term" value="C:mitochondrial large ribosomal subunit"/>
    <property type="evidence" value="ECO:0007669"/>
    <property type="project" value="TreeGrafter"/>
</dbReference>
<dbReference type="PANTHER" id="PTHR13014">
    <property type="entry name" value="MITOCHONDRIAL 28S RIBOSOMAL PROTEIN S30/P52 PRO-APOTOTIC PROTEIN"/>
    <property type="match status" value="1"/>
</dbReference>
<dbReference type="GO" id="GO:0006412">
    <property type="term" value="P:translation"/>
    <property type="evidence" value="ECO:0007669"/>
    <property type="project" value="InterPro"/>
</dbReference>
<dbReference type="EMBL" id="CAAKNF010000194">
    <property type="protein sequence ID" value="VIO96924.1"/>
    <property type="molecule type" value="Genomic_DNA"/>
</dbReference>
<gene>
    <name evidence="9" type="primary">bma-mrps-30</name>
    <name evidence="5 8" type="synonym">Bma-mrps-30</name>
    <name evidence="9" type="ORF">Bm1840</name>
    <name evidence="6" type="ORF">BM_BM1840</name>
    <name evidence="5" type="ORF">BM_Bm1840</name>
</gene>
<reference evidence="5" key="2">
    <citation type="submission" date="2012-12" db="EMBL/GenBank/DDBJ databases">
        <authorList>
            <person name="Gao Y.W."/>
            <person name="Fan S.T."/>
            <person name="Sun H.T."/>
            <person name="Wang Z."/>
            <person name="Gao X.L."/>
            <person name="Li Y.G."/>
            <person name="Wang T.C."/>
            <person name="Zhang K."/>
            <person name="Xu W.W."/>
            <person name="Yu Z.J."/>
            <person name="Xia X.Z."/>
        </authorList>
    </citation>
    <scope>NUCLEOTIDE SEQUENCE</scope>
    <source>
        <strain evidence="5">FR3</strain>
    </source>
</reference>
<dbReference type="WormBase" id="Bm1840">
    <property type="protein sequence ID" value="BM30264"/>
    <property type="gene ID" value="WBGene00222101"/>
    <property type="gene designation" value="Bma-mrps-30"/>
</dbReference>
<sequence>MHRYRVYVAFTLVKRFKSTKENIDTTYYIPPKTFRPAYFHPLKPFERKPPDPFPPFPNEGDASGMGPRLYDYQVMSELVRSLPSASERIDFVNPYEREFTKREKRFHRPWQAQLLKTRKAWRIQSFPNYYDPLNFYQYITKTRCIEGLNQWYDESIPMLTEDFENRLSEMLKLHLESSNVDSEQERTTRILRSLLDLLLENMIQSGMYSCLAQQRISHAPRCESFWIRCGFDALYENVNTQRHRGDNRAKLGELAFVMRDSFSTQLRTKHPLKPLMSFWDKEVVEPLFDPSFNIKDELIYSPAMFGMMADADPLWQCPGYEPDCGEEYKYGQIGFKQFNDLDIHCKRWKVKGEEEEIVRNECLRASAVVSLFSWLNAQAHALGFTQYNDIEYPFVSQLVLSNGKQFFFAIAQLNTLLINVDIEGIINKRSNLCYVEGPLNLYDRYDCDKGIFEFGKKNDTDAESVNNFNPHVIGRLMQMLVKDMPVNKEMTYDSMKMSKYIPVTFDNIP</sequence>
<evidence type="ECO:0000256" key="4">
    <source>
        <dbReference type="ARBA" id="ARBA00023274"/>
    </source>
</evidence>
<reference evidence="5 7" key="1">
    <citation type="journal article" date="2007" name="Science">
        <title>Draft genome of the filarial nematode parasite Brugia malayi.</title>
        <authorList>
            <person name="Ghedin E."/>
            <person name="Wang S."/>
            <person name="Spiro D."/>
            <person name="Caler E."/>
            <person name="Zhao Q."/>
            <person name="Crabtree J."/>
            <person name="Allen J.E."/>
            <person name="Delcher A.L."/>
            <person name="Guiliano D.B."/>
            <person name="Miranda-Saavedra D."/>
            <person name="Angiuoli S.V."/>
            <person name="Creasy T."/>
            <person name="Amedeo P."/>
            <person name="Haas B."/>
            <person name="El-Sayed N.M."/>
            <person name="Wortman J.R."/>
            <person name="Feldblyum T."/>
            <person name="Tallon L."/>
            <person name="Schatz M."/>
            <person name="Shumway M."/>
            <person name="Koo H."/>
            <person name="Salzberg S.L."/>
            <person name="Schobel S."/>
            <person name="Pertea M."/>
            <person name="Pop M."/>
            <person name="White O."/>
            <person name="Barton G.J."/>
            <person name="Carlow C.K."/>
            <person name="Crawford M.J."/>
            <person name="Daub J."/>
            <person name="Dimmic M.W."/>
            <person name="Estes C.F."/>
            <person name="Foster J.M."/>
            <person name="Ganatra M."/>
            <person name="Gregory W.F."/>
            <person name="Johnson N.M."/>
            <person name="Jin J."/>
            <person name="Komuniecki R."/>
            <person name="Korf I."/>
            <person name="Kumar S."/>
            <person name="Laney S."/>
            <person name="Li B.W."/>
            <person name="Li W."/>
            <person name="Lindblom T.H."/>
            <person name="Lustigman S."/>
            <person name="Ma D."/>
            <person name="Maina C.V."/>
            <person name="Martin D.M."/>
            <person name="McCarter J.P."/>
            <person name="McReynolds L."/>
            <person name="Mitreva M."/>
            <person name="Nutman T.B."/>
            <person name="Parkinson J."/>
            <person name="Peregrin-Alvarez J.M."/>
            <person name="Poole C."/>
            <person name="Ren Q."/>
            <person name="Saunders L."/>
            <person name="Sluder A.E."/>
            <person name="Smith K."/>
            <person name="Stanke M."/>
            <person name="Unnasch T.R."/>
            <person name="Ware J."/>
            <person name="Wei A.D."/>
            <person name="Weil G."/>
            <person name="Williams D.J."/>
            <person name="Zhang Y."/>
            <person name="Williams S.A."/>
            <person name="Fraser-Liggett C."/>
            <person name="Slatko B."/>
            <person name="Blaxter M.L."/>
            <person name="Scott A.L."/>
        </authorList>
    </citation>
    <scope>NUCLEOTIDE SEQUENCE</scope>
    <source>
        <strain evidence="5 7">FR3</strain>
    </source>
</reference>
<dbReference type="AlphaFoldDB" id="A0A0H5SG95"/>
<organism evidence="5">
    <name type="scientific">Brugia malayi</name>
    <name type="common">Filarial nematode worm</name>
    <dbReference type="NCBI Taxonomy" id="6279"/>
    <lineage>
        <taxon>Eukaryota</taxon>
        <taxon>Metazoa</taxon>
        <taxon>Ecdysozoa</taxon>
        <taxon>Nematoda</taxon>
        <taxon>Chromadorea</taxon>
        <taxon>Rhabditida</taxon>
        <taxon>Spirurina</taxon>
        <taxon>Spiruromorpha</taxon>
        <taxon>Filarioidea</taxon>
        <taxon>Onchocercidae</taxon>
        <taxon>Brugia</taxon>
    </lineage>
</organism>
<dbReference type="EMBL" id="LN856767">
    <property type="protein sequence ID" value="CRZ22943.1"/>
    <property type="molecule type" value="Genomic_DNA"/>
</dbReference>
<evidence type="ECO:0000313" key="5">
    <source>
        <dbReference type="EMBL" id="CRZ22943.1"/>
    </source>
</evidence>
<proteinExistence type="predicted"/>
<keyword evidence="4" id="KW-0687">Ribonucleoprotein</keyword>
<dbReference type="OrthoDB" id="7663298at2759"/>
<evidence type="ECO:0000313" key="6">
    <source>
        <dbReference type="EMBL" id="VIO96924.1"/>
    </source>
</evidence>
<dbReference type="Pfam" id="PF07147">
    <property type="entry name" value="PDCD9"/>
    <property type="match status" value="1"/>
</dbReference>
<evidence type="ECO:0000313" key="7">
    <source>
        <dbReference type="Proteomes" id="UP000006672"/>
    </source>
</evidence>
<accession>A0A4E9FKH4</accession>
<dbReference type="OMA" id="DPLWQCP"/>
<comment type="subcellular location">
    <subcellularLocation>
        <location evidence="1">Mitochondrion</location>
    </subcellularLocation>
</comment>
<dbReference type="STRING" id="6279.A0A0H5SG95"/>
<dbReference type="InterPro" id="IPR010793">
    <property type="entry name" value="Ribosomal_mL37/mL65"/>
</dbReference>
<dbReference type="WBParaSite" id="Bm1840.1">
    <property type="protein sequence ID" value="Bm1840.1"/>
    <property type="gene ID" value="WBGene00222101"/>
</dbReference>
<accession>A0A0H5SG95</accession>
<reference evidence="6" key="3">
    <citation type="submission" date="2019-04" db="EMBL/GenBank/DDBJ databases">
        <authorList>
            <person name="Howe K."/>
            <person name="Paulini M."/>
            <person name="Williams G."/>
        </authorList>
    </citation>
    <scope>NUCLEOTIDE SEQUENCE [LARGE SCALE GENOMIC DNA]</scope>
    <source>
        <strain evidence="6">FR3</strain>
    </source>
</reference>
<dbReference type="PANTHER" id="PTHR13014:SF3">
    <property type="entry name" value="LARGE RIBOSOMAL SUBUNIT PROTEIN ML65"/>
    <property type="match status" value="1"/>
</dbReference>